<feature type="domain" description="ComC supersandwich" evidence="3">
    <location>
        <begin position="1140"/>
        <end position="1357"/>
    </location>
</feature>
<feature type="compositionally biased region" description="Polar residues" evidence="1">
    <location>
        <begin position="1066"/>
        <end position="1076"/>
    </location>
</feature>
<dbReference type="OrthoDB" id="20118at2759"/>
<feature type="domain" description="DUF7949" evidence="7">
    <location>
        <begin position="1095"/>
        <end position="1120"/>
    </location>
</feature>
<name>A0A8J4Q1E3_9MYCE</name>
<dbReference type="Pfam" id="PF23034">
    <property type="entry name" value="DUF7035"/>
    <property type="match status" value="1"/>
</dbReference>
<dbReference type="Proteomes" id="UP000695562">
    <property type="component" value="Unassembled WGS sequence"/>
</dbReference>
<evidence type="ECO:0000259" key="7">
    <source>
        <dbReference type="Pfam" id="PF25820"/>
    </source>
</evidence>
<keyword evidence="2" id="KW-0472">Membrane</keyword>
<feature type="region of interest" description="Disordered" evidence="1">
    <location>
        <begin position="1052"/>
        <end position="1089"/>
    </location>
</feature>
<evidence type="ECO:0000313" key="9">
    <source>
        <dbReference type="Proteomes" id="UP000695562"/>
    </source>
</evidence>
<keyword evidence="2" id="KW-0812">Transmembrane</keyword>
<dbReference type="InterPro" id="IPR055463">
    <property type="entry name" value="DUF7035"/>
</dbReference>
<organism evidence="8 9">
    <name type="scientific">Polysphondylium violaceum</name>
    <dbReference type="NCBI Taxonomy" id="133409"/>
    <lineage>
        <taxon>Eukaryota</taxon>
        <taxon>Amoebozoa</taxon>
        <taxon>Evosea</taxon>
        <taxon>Eumycetozoa</taxon>
        <taxon>Dictyostelia</taxon>
        <taxon>Dictyosteliales</taxon>
        <taxon>Dictyosteliaceae</taxon>
        <taxon>Polysphondylium</taxon>
    </lineage>
</organism>
<dbReference type="Pfam" id="PF23033">
    <property type="entry name" value="DUF7034"/>
    <property type="match status" value="1"/>
</dbReference>
<proteinExistence type="predicted"/>
<keyword evidence="9" id="KW-1185">Reference proteome</keyword>
<sequence length="1426" mass="157515">MNYHNNLYYILFILYLAIGVFGAPTVFKNITNPNQNNYYPDSSSTSCTAYYEVIIQYNSTFNNFIKSETDNPLLSGFDKIYQSNGKALCALEYNIPLDTVSEITLTIQSGSLKETFSLGNYECTSSPSELTTSLVGSNNKMPYFWSLYFNEVVIKLDNLQKVLPVYVPPQDQDPIFSTNVSSFYTPYLAHYDFYENGYQKYKFFDNYFVIGFNIMGQMSTAGYADYISLVTSTLKAASNSILIRPFDTVTPTYTGSIFYPNAPSNTMRMVYGFTDVSSNKPHFIRFTRDGEPFWSAYNYPVYGNATKYTLFGFHTREIFSRSSFSFSLSFFSTSGTDIRPHSKNYNNYIVENGIDPTNPTFQSYNQKQSLFKTQMTYNFNIPSYIMNSSAILTMRKSIPLEFPFGFASGNLDSLTFSLAIPICQYFPSGSYQAIMQVPDSYYYNEYQNLVSAAGPSGTSTVDEEWPLLNSFEFVYNLGDDLALIRMSVSDVTSGVSTIILNTFRDGEQTYIGVGDLVSGTYKNGVYEKYVPFWYLSNIELITVLDNTLGYWWSKYYDGRIININGDVLHLTPGGEDVMPTPDSIVEFYFEKNPVDVTNKSVDNVLHIKVATVTSNTPYFVPILTFYYDPATNPVNFYGKWNSTTLGYDIPFTIPMNLVSSELIYDLFINPHILCNSGLAPIIGTNASLIVTSDNGDLLGPLISSIQALPATFPVTPSTNVAPFLVTIEDKLNGFSHGEIQITSNYDAIGYKFVFDESSKVSGDALLGSYIFNITLDPETCRSQIYVISQVTLYDKGGYVTSTSIPISYVNPLMKIGASPTLSTICSTVVDTTAPTVYSATLATATTLDVGSLDRTIKVILTSRDTTNTVSTDPRLAPYMYATTAGMIEIPKTQCVFDTIAENVYFKFNCTLTVPFGFGYPFGIYLSIYGIHDTQLNFGGLSSQEISIASIATTYTMNPLLLNASPLDSKQSTLTLYGKHFGTNKSSATLKIDYLNGTTASLPLVYPLFSGSIISSNSLTPTENPFSISITVGTKVSNALLIVPTVITLAPVESSSSSSSPSSSSSETITEVPTQKPTEAPTEKPTQPPVCPKDCSHNGVCTSHGCQCTPPFVGLDCSSRVVIIPEPSVNTTQPNSNTDYDTVLGDKKVRYSSLVSVVSLRELDSQGALVKEFVFEKWVFTNLSDSSYLYQYNITHPADGPIANTSVSVSLQWFSEATNITFANQIITMQPSSLKYKVDLSPYPFTSSFSTLQLVMSASLASSEKESACSSTSFNDDQQELQDQYVKIKVNDHSLYGRFIKRAVIDGGIKAITNTLLDADKNQVKDSSNQGSSAQSFIAINIPFYKNAIVIDPDFSILVETNAAQDDDNSVCTPKAKSGLTKVQMIGIIIGSVGMAVVAIVSVSYFIYKRRSFRKESIKLQTRFARD</sequence>
<evidence type="ECO:0008006" key="10">
    <source>
        <dbReference type="Google" id="ProtNLM"/>
    </source>
</evidence>
<evidence type="ECO:0000259" key="4">
    <source>
        <dbReference type="Pfam" id="PF23033"/>
    </source>
</evidence>
<comment type="caution">
    <text evidence="8">The sequence shown here is derived from an EMBL/GenBank/DDBJ whole genome shotgun (WGS) entry which is preliminary data.</text>
</comment>
<feature type="domain" description="DUF7743" evidence="6">
    <location>
        <begin position="460"/>
        <end position="548"/>
    </location>
</feature>
<dbReference type="Pfam" id="PF22933">
    <property type="entry name" value="ComC_SSD"/>
    <property type="match status" value="1"/>
</dbReference>
<protein>
    <recommendedName>
        <fullName evidence="10">EGF-like domain-containing protein</fullName>
    </recommendedName>
</protein>
<evidence type="ECO:0000256" key="2">
    <source>
        <dbReference type="SAM" id="Phobius"/>
    </source>
</evidence>
<feature type="compositionally biased region" description="Low complexity" evidence="1">
    <location>
        <begin position="1053"/>
        <end position="1065"/>
    </location>
</feature>
<feature type="transmembrane region" description="Helical" evidence="2">
    <location>
        <begin position="1384"/>
        <end position="1407"/>
    </location>
</feature>
<feature type="domain" description="DUF7034" evidence="4">
    <location>
        <begin position="834"/>
        <end position="954"/>
    </location>
</feature>
<dbReference type="PANTHER" id="PTHR31378">
    <property type="entry name" value="EGF-LIKE DOMAIN-CONTAINING PROTEIN-RELATED-RELATED"/>
    <property type="match status" value="1"/>
</dbReference>
<evidence type="ECO:0000259" key="6">
    <source>
        <dbReference type="Pfam" id="PF24893"/>
    </source>
</evidence>
<gene>
    <name evidence="8" type="ORF">CYY_005992</name>
</gene>
<evidence type="ECO:0000259" key="3">
    <source>
        <dbReference type="Pfam" id="PF22933"/>
    </source>
</evidence>
<dbReference type="PANTHER" id="PTHR31378:SF29">
    <property type="entry name" value="EGF-LIKE DOMAIN-CONTAINING PROTEIN-RELATED"/>
    <property type="match status" value="1"/>
</dbReference>
<dbReference type="Pfam" id="PF25820">
    <property type="entry name" value="DUF7949"/>
    <property type="match status" value="1"/>
</dbReference>
<dbReference type="InterPro" id="IPR055462">
    <property type="entry name" value="DUF7034"/>
</dbReference>
<keyword evidence="2" id="KW-1133">Transmembrane helix</keyword>
<dbReference type="EMBL" id="AJWJ01000257">
    <property type="protein sequence ID" value="KAF2072686.1"/>
    <property type="molecule type" value="Genomic_DNA"/>
</dbReference>
<accession>A0A8J4Q1E3</accession>
<reference evidence="8" key="1">
    <citation type="submission" date="2020-01" db="EMBL/GenBank/DDBJ databases">
        <title>Development of genomics and gene disruption for Polysphondylium violaceum indicates a role for the polyketide synthase stlB in stalk morphogenesis.</title>
        <authorList>
            <person name="Narita B."/>
            <person name="Kawabe Y."/>
            <person name="Kin K."/>
            <person name="Saito T."/>
            <person name="Gibbs R."/>
            <person name="Kuspa A."/>
            <person name="Muzny D."/>
            <person name="Queller D."/>
            <person name="Richards S."/>
            <person name="Strassman J."/>
            <person name="Sucgang R."/>
            <person name="Worley K."/>
            <person name="Schaap P."/>
        </authorList>
    </citation>
    <scope>NUCLEOTIDE SEQUENCE</scope>
    <source>
        <strain evidence="8">QSvi11</strain>
    </source>
</reference>
<evidence type="ECO:0000313" key="8">
    <source>
        <dbReference type="EMBL" id="KAF2072686.1"/>
    </source>
</evidence>
<evidence type="ECO:0000259" key="5">
    <source>
        <dbReference type="Pfam" id="PF23034"/>
    </source>
</evidence>
<dbReference type="InterPro" id="IPR054484">
    <property type="entry name" value="ComC_SSD"/>
</dbReference>
<feature type="transmembrane region" description="Helical" evidence="2">
    <location>
        <begin position="7"/>
        <end position="27"/>
    </location>
</feature>
<feature type="domain" description="DUF7035" evidence="5">
    <location>
        <begin position="695"/>
        <end position="824"/>
    </location>
</feature>
<dbReference type="Pfam" id="PF24893">
    <property type="entry name" value="DUF7743"/>
    <property type="match status" value="1"/>
</dbReference>
<evidence type="ECO:0000256" key="1">
    <source>
        <dbReference type="SAM" id="MobiDB-lite"/>
    </source>
</evidence>
<dbReference type="InterPro" id="IPR057709">
    <property type="entry name" value="DUF7949"/>
</dbReference>
<dbReference type="InterPro" id="IPR056645">
    <property type="entry name" value="DUF7743"/>
</dbReference>